<feature type="compositionally biased region" description="Low complexity" evidence="1">
    <location>
        <begin position="318"/>
        <end position="333"/>
    </location>
</feature>
<feature type="compositionally biased region" description="Polar residues" evidence="1">
    <location>
        <begin position="187"/>
        <end position="196"/>
    </location>
</feature>
<dbReference type="RefSeq" id="WP_190404149.1">
    <property type="nucleotide sequence ID" value="NZ_JACJQB010000035.1"/>
</dbReference>
<feature type="region of interest" description="Disordered" evidence="1">
    <location>
        <begin position="793"/>
        <end position="829"/>
    </location>
</feature>
<proteinExistence type="predicted"/>
<accession>A0ABR7ZZA7</accession>
<feature type="compositionally biased region" description="Polar residues" evidence="1">
    <location>
        <begin position="105"/>
        <end position="138"/>
    </location>
</feature>
<feature type="non-terminal residue" evidence="2">
    <location>
        <position position="924"/>
    </location>
</feature>
<keyword evidence="3" id="KW-1185">Reference proteome</keyword>
<feature type="compositionally biased region" description="Polar residues" evidence="1">
    <location>
        <begin position="895"/>
        <end position="924"/>
    </location>
</feature>
<sequence>MTENLSTSFEANNDGVSDDIPLGNRSPLLVPPAIGQEFLQPKFIYPLGAVSLLNPGNIDLGYDFEPLNNSFVDSPFFDTPIQTLSLATAATNQSVQRESDAPRINSKQTQSVLASNQQVQRQTDSLNSSETSTITPVQTSNFELSEDIIEPQGISIIQREIDIAPIESTDKILSTASIETGKDVTDIVNNNSPEIQRTSDESSSESQTNETSLKNSNEIRQEQVSEQTPSFTDRNSQNQSNSQNTQDIQRKIESSASISTQHLPNQINQSNIDQTISSLPTNNIQRIQPSADNVSNFTNDSTEIIPKDSSIIAEKDNSSNSSSPEIIPSSSIDNIQRQIDSPEADNILQNDNIPPIQAQQDLDNSDSLLIRDNAPQTPISSDLRKANITNNSDEQIQKFSEPPDIESNLDLVIDNNQQIQRQSDSSITKDIPKIDDFQARNYDLSESVKTESIQRTADIIGIDSNISVASNISNIPRANDQQSQDSSILSSSDIFRDNIETIQRDIEIPAIDVSNFTDSNQSIQKQPEVYVNKNITLNTELQQIQTKSEIESIGNRDNIEPNIQSQNQLQTRIQKQSEEISDNNQQIPISLDLSNFSINVNNNLEQMQREVNLSNANEIEDNNLQVQRQSDISSSSDYSPIDKPQQTQDVNQTDVKQLLRSDIDSNIEQSSDAQILQRQSEEIDLSNSSLNRIVDSNDDQNIQIESNLLSLANKLALESNNIQRQIDISPVTASRNNISLDTSLLQTRQDLDVDDNPLIRNDVTQISVSSDLNDSNSASSNYEQIQRLSNLSNKDTDLSIDPLGASDQQVQRQTDPLNSSDTSTITPVQTSNFELSEDIVEPQDISTIQREIDIAPINSTDTILSTASIEAIKDVTDIANNNSPEIQRTSDESSSEAQTNETSLNNSNEIRQEQTSSFIDESSQ</sequence>
<evidence type="ECO:0000313" key="3">
    <source>
        <dbReference type="Proteomes" id="UP000642094"/>
    </source>
</evidence>
<feature type="compositionally biased region" description="Polar residues" evidence="1">
    <location>
        <begin position="288"/>
        <end position="302"/>
    </location>
</feature>
<name>A0ABR7ZZA7_9CYAN</name>
<feature type="compositionally biased region" description="Polar residues" evidence="1">
    <location>
        <begin position="619"/>
        <end position="629"/>
    </location>
</feature>
<feature type="compositionally biased region" description="Low complexity" evidence="1">
    <location>
        <begin position="235"/>
        <end position="244"/>
    </location>
</feature>
<feature type="compositionally biased region" description="Low complexity" evidence="1">
    <location>
        <begin position="630"/>
        <end position="642"/>
    </location>
</feature>
<comment type="caution">
    <text evidence="2">The sequence shown here is derived from an EMBL/GenBank/DDBJ whole genome shotgun (WGS) entry which is preliminary data.</text>
</comment>
<feature type="compositionally biased region" description="Polar residues" evidence="1">
    <location>
        <begin position="1"/>
        <end position="15"/>
    </location>
</feature>
<feature type="region of interest" description="Disordered" evidence="1">
    <location>
        <begin position="95"/>
        <end position="138"/>
    </location>
</feature>
<feature type="compositionally biased region" description="Polar residues" evidence="1">
    <location>
        <begin position="224"/>
        <end position="234"/>
    </location>
</feature>
<evidence type="ECO:0000256" key="1">
    <source>
        <dbReference type="SAM" id="MobiDB-lite"/>
    </source>
</evidence>
<feature type="region of interest" description="Disordered" evidence="1">
    <location>
        <begin position="619"/>
        <end position="652"/>
    </location>
</feature>
<reference evidence="2 3" key="1">
    <citation type="journal article" date="2020" name="ISME J.">
        <title>Comparative genomics reveals insights into cyanobacterial evolution and habitat adaptation.</title>
        <authorList>
            <person name="Chen M.Y."/>
            <person name="Teng W.K."/>
            <person name="Zhao L."/>
            <person name="Hu C.X."/>
            <person name="Zhou Y.K."/>
            <person name="Han B.P."/>
            <person name="Song L.R."/>
            <person name="Shu W.S."/>
        </authorList>
    </citation>
    <scope>NUCLEOTIDE SEQUENCE [LARGE SCALE GENOMIC DNA]</scope>
    <source>
        <strain evidence="2 3">FACHB-723</strain>
    </source>
</reference>
<feature type="region of interest" description="Disordered" evidence="1">
    <location>
        <begin position="1"/>
        <end position="22"/>
    </location>
</feature>
<protein>
    <submittedName>
        <fullName evidence="2">Uncharacterized protein</fullName>
    </submittedName>
</protein>
<feature type="region of interest" description="Disordered" evidence="1">
    <location>
        <begin position="184"/>
        <end position="250"/>
    </location>
</feature>
<dbReference type="Proteomes" id="UP000642094">
    <property type="component" value="Unassembled WGS sequence"/>
</dbReference>
<feature type="region of interest" description="Disordered" evidence="1">
    <location>
        <begin position="288"/>
        <end position="333"/>
    </location>
</feature>
<gene>
    <name evidence="2" type="ORF">H6F41_14360</name>
</gene>
<organism evidence="2 3">
    <name type="scientific">Pseudanabaena mucicola FACHB-723</name>
    <dbReference type="NCBI Taxonomy" id="2692860"/>
    <lineage>
        <taxon>Bacteria</taxon>
        <taxon>Bacillati</taxon>
        <taxon>Cyanobacteriota</taxon>
        <taxon>Cyanophyceae</taxon>
        <taxon>Pseudanabaenales</taxon>
        <taxon>Pseudanabaenaceae</taxon>
        <taxon>Pseudanabaena</taxon>
    </lineage>
</organism>
<dbReference type="EMBL" id="JACJQB010000035">
    <property type="protein sequence ID" value="MBD2189321.1"/>
    <property type="molecule type" value="Genomic_DNA"/>
</dbReference>
<feature type="region of interest" description="Disordered" evidence="1">
    <location>
        <begin position="881"/>
        <end position="924"/>
    </location>
</feature>
<feature type="compositionally biased region" description="Polar residues" evidence="1">
    <location>
        <begin position="806"/>
        <end position="829"/>
    </location>
</feature>
<evidence type="ECO:0000313" key="2">
    <source>
        <dbReference type="EMBL" id="MBD2189321.1"/>
    </source>
</evidence>